<dbReference type="InterPro" id="IPR024998">
    <property type="entry name" value="DUF3906"/>
</dbReference>
<protein>
    <recommendedName>
        <fullName evidence="3">DUF3906 domain-containing protein</fullName>
    </recommendedName>
</protein>
<organism evidence="1 2">
    <name type="scientific">Kroppenstedtia eburnea</name>
    <dbReference type="NCBI Taxonomy" id="714067"/>
    <lineage>
        <taxon>Bacteria</taxon>
        <taxon>Bacillati</taxon>
        <taxon>Bacillota</taxon>
        <taxon>Bacilli</taxon>
        <taxon>Bacillales</taxon>
        <taxon>Thermoactinomycetaceae</taxon>
        <taxon>Kroppenstedtia</taxon>
    </lineage>
</organism>
<evidence type="ECO:0000313" key="1">
    <source>
        <dbReference type="EMBL" id="SIS86527.1"/>
    </source>
</evidence>
<dbReference type="OrthoDB" id="2382322at2"/>
<accession>A0A1N7MKB3</accession>
<proteinExistence type="predicted"/>
<evidence type="ECO:0000313" key="2">
    <source>
        <dbReference type="Proteomes" id="UP000186795"/>
    </source>
</evidence>
<name>A0A1N7MKB3_9BACL</name>
<dbReference type="Pfam" id="PF13046">
    <property type="entry name" value="DUF3906"/>
    <property type="match status" value="1"/>
</dbReference>
<dbReference type="EMBL" id="FTOD01000006">
    <property type="protein sequence ID" value="SIS86527.1"/>
    <property type="molecule type" value="Genomic_DNA"/>
</dbReference>
<dbReference type="RefSeq" id="WP_076525111.1">
    <property type="nucleotide sequence ID" value="NZ_CP048103.1"/>
</dbReference>
<keyword evidence="2" id="KW-1185">Reference proteome</keyword>
<evidence type="ECO:0008006" key="3">
    <source>
        <dbReference type="Google" id="ProtNLM"/>
    </source>
</evidence>
<dbReference type="AlphaFoldDB" id="A0A1N7MKB3"/>
<reference evidence="2" key="1">
    <citation type="submission" date="2017-01" db="EMBL/GenBank/DDBJ databases">
        <authorList>
            <person name="Varghese N."/>
            <person name="Submissions S."/>
        </authorList>
    </citation>
    <scope>NUCLEOTIDE SEQUENCE [LARGE SCALE GENOMIC DNA]</scope>
    <source>
        <strain evidence="2">DSM 45196</strain>
    </source>
</reference>
<gene>
    <name evidence="1" type="ORF">SAMN05421790_106158</name>
</gene>
<sequence length="70" mass="7970">MYLYRMEVTIEGDRIPVIVAAENDQAAFSLVDVELEKYFLKPPEVDDATLYEKKRIHRGGGFVLPPKETG</sequence>
<dbReference type="Proteomes" id="UP000186795">
    <property type="component" value="Unassembled WGS sequence"/>
</dbReference>